<gene>
    <name evidence="2" type="ordered locus">Ethha_2465</name>
</gene>
<protein>
    <recommendedName>
        <fullName evidence="4">WxL domain-containing protein</fullName>
    </recommendedName>
</protein>
<name>E6U5U2_ETHHY</name>
<feature type="signal peptide" evidence="1">
    <location>
        <begin position="1"/>
        <end position="34"/>
    </location>
</feature>
<evidence type="ECO:0000313" key="2">
    <source>
        <dbReference type="EMBL" id="ADU27959.1"/>
    </source>
</evidence>
<dbReference type="STRING" id="663278.Ethha_2465"/>
<keyword evidence="1" id="KW-0732">Signal</keyword>
<dbReference type="HOGENOM" id="CLU_1364480_0_0_9"/>
<evidence type="ECO:0008006" key="4">
    <source>
        <dbReference type="Google" id="ProtNLM"/>
    </source>
</evidence>
<dbReference type="EMBL" id="CP002400">
    <property type="protein sequence ID" value="ADU27959.1"/>
    <property type="molecule type" value="Genomic_DNA"/>
</dbReference>
<dbReference type="AlphaFoldDB" id="E6U5U2"/>
<sequence>MSIINHVRRHFGGKIAAAAMAVALIAGAALPASAATTQTATGTGSASASVPITGTINATTISVTIPNSVAYTINPDANTFTAPALAVTNNTVVPVTVGVQSLTADSSGTFADKLPTDETWSTLDASDSAKYVALGISATSTGWSTGYNSSTDWAAAHAPVTIGSLPSGATGNLALAANFGRAFTASKAPTGSIVFSVCLS</sequence>
<dbReference type="PROSITE" id="PS51318">
    <property type="entry name" value="TAT"/>
    <property type="match status" value="1"/>
</dbReference>
<reference evidence="2 3" key="1">
    <citation type="submission" date="2010-12" db="EMBL/GenBank/DDBJ databases">
        <title>Complete sequence of Ethanoligenens harbinense YUAN-3.</title>
        <authorList>
            <person name="Lucas S."/>
            <person name="Copeland A."/>
            <person name="Lapidus A."/>
            <person name="Cheng J.-F."/>
            <person name="Bruce D."/>
            <person name="Goodwin L."/>
            <person name="Pitluck S."/>
            <person name="Chertkov O."/>
            <person name="Misra M."/>
            <person name="Detter J.C."/>
            <person name="Han C."/>
            <person name="Tapia R."/>
            <person name="Land M."/>
            <person name="Hauser L."/>
            <person name="Jeffries C."/>
            <person name="Kyrpides N."/>
            <person name="Ivanova N."/>
            <person name="Mikhailova N."/>
            <person name="Wang A."/>
            <person name="Mouttaki H."/>
            <person name="He Z."/>
            <person name="Zhou J."/>
            <person name="Hemme C.L."/>
            <person name="Woyke T."/>
        </authorList>
    </citation>
    <scope>NUCLEOTIDE SEQUENCE [LARGE SCALE GENOMIC DNA]</scope>
    <source>
        <strain evidence="3">DSM 18485 / JCM 12961 / CGMCC 1.5033 / YUAN-3</strain>
    </source>
</reference>
<evidence type="ECO:0000313" key="3">
    <source>
        <dbReference type="Proteomes" id="UP000001551"/>
    </source>
</evidence>
<keyword evidence="3" id="KW-1185">Reference proteome</keyword>
<dbReference type="InterPro" id="IPR006311">
    <property type="entry name" value="TAT_signal"/>
</dbReference>
<dbReference type="KEGG" id="eha:Ethha_2465"/>
<organism evidence="2 3">
    <name type="scientific">Ethanoligenens harbinense (strain DSM 18485 / JCM 12961 / CGMCC 1.5033 / YUAN-3)</name>
    <dbReference type="NCBI Taxonomy" id="663278"/>
    <lineage>
        <taxon>Bacteria</taxon>
        <taxon>Bacillati</taxon>
        <taxon>Bacillota</taxon>
        <taxon>Clostridia</taxon>
        <taxon>Eubacteriales</taxon>
        <taxon>Oscillospiraceae</taxon>
        <taxon>Ethanoligenens</taxon>
    </lineage>
</organism>
<proteinExistence type="predicted"/>
<accession>E6U5U2</accession>
<evidence type="ECO:0000256" key="1">
    <source>
        <dbReference type="SAM" id="SignalP"/>
    </source>
</evidence>
<dbReference type="Proteomes" id="UP000001551">
    <property type="component" value="Chromosome"/>
</dbReference>
<feature type="chain" id="PRO_5030168401" description="WxL domain-containing protein" evidence="1">
    <location>
        <begin position="35"/>
        <end position="200"/>
    </location>
</feature>